<organism evidence="2">
    <name type="scientific">Siphoviridae sp. cttFh17</name>
    <dbReference type="NCBI Taxonomy" id="2826491"/>
    <lineage>
        <taxon>Viruses</taxon>
        <taxon>Duplodnaviria</taxon>
        <taxon>Heunggongvirae</taxon>
        <taxon>Uroviricota</taxon>
        <taxon>Caudoviricetes</taxon>
    </lineage>
</organism>
<evidence type="ECO:0000313" key="2">
    <source>
        <dbReference type="EMBL" id="DAD94511.1"/>
    </source>
</evidence>
<proteinExistence type="predicted"/>
<reference evidence="2" key="1">
    <citation type="journal article" date="2021" name="Proc. Natl. Acad. Sci. U.S.A.">
        <title>A Catalog of Tens of Thousands of Viruses from Human Metagenomes Reveals Hidden Associations with Chronic Diseases.</title>
        <authorList>
            <person name="Tisza M.J."/>
            <person name="Buck C.B."/>
        </authorList>
    </citation>
    <scope>NUCLEOTIDE SEQUENCE</scope>
    <source>
        <strain evidence="2">CttFh17</strain>
    </source>
</reference>
<keyword evidence="1" id="KW-1133">Transmembrane helix</keyword>
<sequence>MVAHLRVVLFVSTLSLPFYIYLSCLFIRALFG</sequence>
<dbReference type="EMBL" id="BK015176">
    <property type="protein sequence ID" value="DAD94511.1"/>
    <property type="molecule type" value="Genomic_DNA"/>
</dbReference>
<evidence type="ECO:0000256" key="1">
    <source>
        <dbReference type="SAM" id="Phobius"/>
    </source>
</evidence>
<protein>
    <submittedName>
        <fullName evidence="2">Uncharacterized protein</fullName>
    </submittedName>
</protein>
<keyword evidence="1" id="KW-0812">Transmembrane</keyword>
<keyword evidence="1" id="KW-0472">Membrane</keyword>
<feature type="transmembrane region" description="Helical" evidence="1">
    <location>
        <begin position="7"/>
        <end position="31"/>
    </location>
</feature>
<name>A0A8S5NJJ0_9CAUD</name>
<accession>A0A8S5NJJ0</accession>